<evidence type="ECO:0000313" key="8">
    <source>
        <dbReference type="Proteomes" id="UP000614811"/>
    </source>
</evidence>
<evidence type="ECO:0000256" key="4">
    <source>
        <dbReference type="ARBA" id="ARBA00023163"/>
    </source>
</evidence>
<accession>A0A918RMS4</accession>
<dbReference type="InterPro" id="IPR013324">
    <property type="entry name" value="RNA_pol_sigma_r3/r4-like"/>
</dbReference>
<dbReference type="Proteomes" id="UP000614811">
    <property type="component" value="Unassembled WGS sequence"/>
</dbReference>
<evidence type="ECO:0000256" key="1">
    <source>
        <dbReference type="ARBA" id="ARBA00010641"/>
    </source>
</evidence>
<evidence type="ECO:0000256" key="2">
    <source>
        <dbReference type="ARBA" id="ARBA00023015"/>
    </source>
</evidence>
<organism evidence="7 8">
    <name type="scientific">Arenicella chitinivorans</name>
    <dbReference type="NCBI Taxonomy" id="1329800"/>
    <lineage>
        <taxon>Bacteria</taxon>
        <taxon>Pseudomonadati</taxon>
        <taxon>Pseudomonadota</taxon>
        <taxon>Gammaproteobacteria</taxon>
        <taxon>Arenicellales</taxon>
        <taxon>Arenicellaceae</taxon>
        <taxon>Arenicella</taxon>
    </lineage>
</organism>
<keyword evidence="3" id="KW-0731">Sigma factor</keyword>
<dbReference type="InterPro" id="IPR039425">
    <property type="entry name" value="RNA_pol_sigma-70-like"/>
</dbReference>
<reference evidence="7" key="2">
    <citation type="submission" date="2020-09" db="EMBL/GenBank/DDBJ databases">
        <authorList>
            <person name="Sun Q."/>
            <person name="Kim S."/>
        </authorList>
    </citation>
    <scope>NUCLEOTIDE SEQUENCE</scope>
    <source>
        <strain evidence="7">KCTC 12711</strain>
    </source>
</reference>
<dbReference type="GO" id="GO:0003677">
    <property type="term" value="F:DNA binding"/>
    <property type="evidence" value="ECO:0007669"/>
    <property type="project" value="InterPro"/>
</dbReference>
<feature type="domain" description="RNA polymerase sigma-70 region 2" evidence="5">
    <location>
        <begin position="30"/>
        <end position="95"/>
    </location>
</feature>
<dbReference type="EMBL" id="BMXA01000002">
    <property type="protein sequence ID" value="GHA03560.1"/>
    <property type="molecule type" value="Genomic_DNA"/>
</dbReference>
<dbReference type="Pfam" id="PF08281">
    <property type="entry name" value="Sigma70_r4_2"/>
    <property type="match status" value="1"/>
</dbReference>
<dbReference type="InterPro" id="IPR013249">
    <property type="entry name" value="RNA_pol_sigma70_r4_t2"/>
</dbReference>
<dbReference type="GO" id="GO:0016987">
    <property type="term" value="F:sigma factor activity"/>
    <property type="evidence" value="ECO:0007669"/>
    <property type="project" value="UniProtKB-KW"/>
</dbReference>
<keyword evidence="2" id="KW-0805">Transcription regulation</keyword>
<dbReference type="NCBIfam" id="TIGR02937">
    <property type="entry name" value="sigma70-ECF"/>
    <property type="match status" value="1"/>
</dbReference>
<dbReference type="Gene3D" id="1.10.10.10">
    <property type="entry name" value="Winged helix-like DNA-binding domain superfamily/Winged helix DNA-binding domain"/>
    <property type="match status" value="1"/>
</dbReference>
<dbReference type="InterPro" id="IPR013325">
    <property type="entry name" value="RNA_pol_sigma_r2"/>
</dbReference>
<evidence type="ECO:0000313" key="7">
    <source>
        <dbReference type="EMBL" id="GHA03560.1"/>
    </source>
</evidence>
<dbReference type="InterPro" id="IPR007627">
    <property type="entry name" value="RNA_pol_sigma70_r2"/>
</dbReference>
<name>A0A918RMS4_9GAMM</name>
<evidence type="ECO:0000259" key="6">
    <source>
        <dbReference type="Pfam" id="PF08281"/>
    </source>
</evidence>
<dbReference type="SUPFAM" id="SSF88659">
    <property type="entry name" value="Sigma3 and sigma4 domains of RNA polymerase sigma factors"/>
    <property type="match status" value="1"/>
</dbReference>
<dbReference type="RefSeq" id="WP_189399028.1">
    <property type="nucleotide sequence ID" value="NZ_BMXA01000002.1"/>
</dbReference>
<dbReference type="Gene3D" id="1.10.1740.10">
    <property type="match status" value="1"/>
</dbReference>
<dbReference type="PANTHER" id="PTHR43133">
    <property type="entry name" value="RNA POLYMERASE ECF-TYPE SIGMA FACTO"/>
    <property type="match status" value="1"/>
</dbReference>
<keyword evidence="4" id="KW-0804">Transcription</keyword>
<dbReference type="InterPro" id="IPR014284">
    <property type="entry name" value="RNA_pol_sigma-70_dom"/>
</dbReference>
<reference evidence="7" key="1">
    <citation type="journal article" date="2014" name="Int. J. Syst. Evol. Microbiol.">
        <title>Complete genome sequence of Corynebacterium casei LMG S-19264T (=DSM 44701T), isolated from a smear-ripened cheese.</title>
        <authorList>
            <consortium name="US DOE Joint Genome Institute (JGI-PGF)"/>
            <person name="Walter F."/>
            <person name="Albersmeier A."/>
            <person name="Kalinowski J."/>
            <person name="Ruckert C."/>
        </authorList>
    </citation>
    <scope>NUCLEOTIDE SEQUENCE</scope>
    <source>
        <strain evidence="7">KCTC 12711</strain>
    </source>
</reference>
<sequence>MTSKYAALPEDKLVVLVQTTLDGDAFSALVSPLAGELQAFLTRLTGNPTRAEDLGQNTLWKAYRKIDRFAGKSSFKTWLFSIAYHEFLQAQRKTNSITRLINAVSERVCESAESNISQRLDLQRALDALSIEERAALLLAEAYGFSHPEIASTLALPLGTVKTLIRRAKSKLAKKSQSHQH</sequence>
<keyword evidence="8" id="KW-1185">Reference proteome</keyword>
<feature type="domain" description="RNA polymerase sigma factor 70 region 4 type 2" evidence="6">
    <location>
        <begin position="120"/>
        <end position="172"/>
    </location>
</feature>
<dbReference type="Pfam" id="PF04542">
    <property type="entry name" value="Sigma70_r2"/>
    <property type="match status" value="1"/>
</dbReference>
<dbReference type="SUPFAM" id="SSF88946">
    <property type="entry name" value="Sigma2 domain of RNA polymerase sigma factors"/>
    <property type="match status" value="1"/>
</dbReference>
<evidence type="ECO:0000259" key="5">
    <source>
        <dbReference type="Pfam" id="PF04542"/>
    </source>
</evidence>
<gene>
    <name evidence="7" type="primary">rpoE</name>
    <name evidence="7" type="ORF">GCM10008090_10850</name>
</gene>
<dbReference type="PANTHER" id="PTHR43133:SF25">
    <property type="entry name" value="RNA POLYMERASE SIGMA FACTOR RFAY-RELATED"/>
    <property type="match status" value="1"/>
</dbReference>
<dbReference type="AlphaFoldDB" id="A0A918RMS4"/>
<dbReference type="GO" id="GO:0006352">
    <property type="term" value="P:DNA-templated transcription initiation"/>
    <property type="evidence" value="ECO:0007669"/>
    <property type="project" value="InterPro"/>
</dbReference>
<proteinExistence type="inferred from homology"/>
<comment type="similarity">
    <text evidence="1">Belongs to the sigma-70 factor family. ECF subfamily.</text>
</comment>
<evidence type="ECO:0000256" key="3">
    <source>
        <dbReference type="ARBA" id="ARBA00023082"/>
    </source>
</evidence>
<dbReference type="InterPro" id="IPR036388">
    <property type="entry name" value="WH-like_DNA-bd_sf"/>
</dbReference>
<comment type="caution">
    <text evidence="7">The sequence shown here is derived from an EMBL/GenBank/DDBJ whole genome shotgun (WGS) entry which is preliminary data.</text>
</comment>
<dbReference type="CDD" id="cd06171">
    <property type="entry name" value="Sigma70_r4"/>
    <property type="match status" value="1"/>
</dbReference>
<protein>
    <submittedName>
        <fullName evidence="7">RNA polymerase sigma factor</fullName>
    </submittedName>
</protein>